<dbReference type="EMBL" id="OOIL02002239">
    <property type="protein sequence ID" value="VFQ81019.1"/>
    <property type="molecule type" value="Genomic_DNA"/>
</dbReference>
<reference evidence="1 2" key="1">
    <citation type="submission" date="2018-04" db="EMBL/GenBank/DDBJ databases">
        <authorList>
            <person name="Vogel A."/>
        </authorList>
    </citation>
    <scope>NUCLEOTIDE SEQUENCE [LARGE SCALE GENOMIC DNA]</scope>
</reference>
<protein>
    <submittedName>
        <fullName evidence="1">Uncharacterized protein</fullName>
    </submittedName>
</protein>
<evidence type="ECO:0000313" key="1">
    <source>
        <dbReference type="EMBL" id="VFQ81019.1"/>
    </source>
</evidence>
<keyword evidence="2" id="KW-1185">Reference proteome</keyword>
<name>A0A484LXP7_9ASTE</name>
<proteinExistence type="predicted"/>
<dbReference type="AlphaFoldDB" id="A0A484LXP7"/>
<accession>A0A484LXP7</accession>
<evidence type="ECO:0000313" key="2">
    <source>
        <dbReference type="Proteomes" id="UP000595140"/>
    </source>
</evidence>
<sequence length="80" mass="9292">MKKREKERCSWFCALIDDQLRSGCNFSMLFLRSSSSYPTVRLLFRSLDVGKTASVCCYVLIGNFSLFNEDYRCLVFQVVV</sequence>
<organism evidence="1 2">
    <name type="scientific">Cuscuta campestris</name>
    <dbReference type="NCBI Taxonomy" id="132261"/>
    <lineage>
        <taxon>Eukaryota</taxon>
        <taxon>Viridiplantae</taxon>
        <taxon>Streptophyta</taxon>
        <taxon>Embryophyta</taxon>
        <taxon>Tracheophyta</taxon>
        <taxon>Spermatophyta</taxon>
        <taxon>Magnoliopsida</taxon>
        <taxon>eudicotyledons</taxon>
        <taxon>Gunneridae</taxon>
        <taxon>Pentapetalae</taxon>
        <taxon>asterids</taxon>
        <taxon>lamiids</taxon>
        <taxon>Solanales</taxon>
        <taxon>Convolvulaceae</taxon>
        <taxon>Cuscuteae</taxon>
        <taxon>Cuscuta</taxon>
        <taxon>Cuscuta subgen. Grammica</taxon>
        <taxon>Cuscuta sect. Cleistogrammica</taxon>
    </lineage>
</organism>
<gene>
    <name evidence="1" type="ORF">CCAM_LOCUS22795</name>
</gene>
<dbReference type="Proteomes" id="UP000595140">
    <property type="component" value="Unassembled WGS sequence"/>
</dbReference>